<dbReference type="PANTHER" id="PTHR33383">
    <property type="entry name" value="MEMBRANE PROTEIN INSERTION EFFICIENCY FACTOR-RELATED"/>
    <property type="match status" value="1"/>
</dbReference>
<dbReference type="RefSeq" id="WP_376981533.1">
    <property type="nucleotide sequence ID" value="NZ_JBHLSV010000017.1"/>
</dbReference>
<dbReference type="PANTHER" id="PTHR33383:SF1">
    <property type="entry name" value="MEMBRANE PROTEIN INSERTION EFFICIENCY FACTOR-RELATED"/>
    <property type="match status" value="1"/>
</dbReference>
<evidence type="ECO:0000256" key="1">
    <source>
        <dbReference type="HAMAP-Rule" id="MF_00386"/>
    </source>
</evidence>
<comment type="subcellular location">
    <subcellularLocation>
        <location evidence="1">Cell membrane</location>
        <topology evidence="1">Peripheral membrane protein</topology>
        <orientation evidence="1">Cytoplasmic side</orientation>
    </subcellularLocation>
</comment>
<evidence type="ECO:0000313" key="4">
    <source>
        <dbReference type="Proteomes" id="UP001589793"/>
    </source>
</evidence>
<dbReference type="NCBIfam" id="TIGR00278">
    <property type="entry name" value="membrane protein insertion efficiency factor YidD"/>
    <property type="match status" value="1"/>
</dbReference>
<feature type="compositionally biased region" description="Basic residues" evidence="2">
    <location>
        <begin position="92"/>
        <end position="101"/>
    </location>
</feature>
<evidence type="ECO:0000256" key="2">
    <source>
        <dbReference type="SAM" id="MobiDB-lite"/>
    </source>
</evidence>
<organism evidence="3 4">
    <name type="scientific">Brachybacterium hainanense</name>
    <dbReference type="NCBI Taxonomy" id="1541174"/>
    <lineage>
        <taxon>Bacteria</taxon>
        <taxon>Bacillati</taxon>
        <taxon>Actinomycetota</taxon>
        <taxon>Actinomycetes</taxon>
        <taxon>Micrococcales</taxon>
        <taxon>Dermabacteraceae</taxon>
        <taxon>Brachybacterium</taxon>
    </lineage>
</organism>
<dbReference type="Proteomes" id="UP001589793">
    <property type="component" value="Unassembled WGS sequence"/>
</dbReference>
<gene>
    <name evidence="3" type="primary">yidD</name>
    <name evidence="3" type="ORF">ACFFF6_13400</name>
</gene>
<dbReference type="InterPro" id="IPR002696">
    <property type="entry name" value="Membr_insert_effic_factor_YidD"/>
</dbReference>
<dbReference type="HAMAP" id="MF_00386">
    <property type="entry name" value="UPF0161_YidD"/>
    <property type="match status" value="1"/>
</dbReference>
<proteinExistence type="inferred from homology"/>
<keyword evidence="4" id="KW-1185">Reference proteome</keyword>
<comment type="similarity">
    <text evidence="1">Belongs to the UPF0161 family.</text>
</comment>
<feature type="region of interest" description="Disordered" evidence="2">
    <location>
        <begin position="78"/>
        <end position="101"/>
    </location>
</feature>
<accession>A0ABV6RD90</accession>
<dbReference type="EMBL" id="JBHLSV010000017">
    <property type="protein sequence ID" value="MFC0674958.1"/>
    <property type="molecule type" value="Genomic_DNA"/>
</dbReference>
<protein>
    <recommendedName>
        <fullName evidence="1">Putative membrane protein insertion efficiency factor</fullName>
    </recommendedName>
</protein>
<comment type="function">
    <text evidence="1">Could be involved in insertion of integral membrane proteins into the membrane.</text>
</comment>
<keyword evidence="1" id="KW-1003">Cell membrane</keyword>
<evidence type="ECO:0000313" key="3">
    <source>
        <dbReference type="EMBL" id="MFC0674958.1"/>
    </source>
</evidence>
<dbReference type="SMART" id="SM01234">
    <property type="entry name" value="Haemolytic"/>
    <property type="match status" value="1"/>
</dbReference>
<name>A0ABV6RD90_9MICO</name>
<reference evidence="3 4" key="1">
    <citation type="submission" date="2024-09" db="EMBL/GenBank/DDBJ databases">
        <authorList>
            <person name="Sun Q."/>
            <person name="Mori K."/>
        </authorList>
    </citation>
    <scope>NUCLEOTIDE SEQUENCE [LARGE SCALE GENOMIC DNA]</scope>
    <source>
        <strain evidence="3 4">CICC 10874</strain>
    </source>
</reference>
<comment type="caution">
    <text evidence="3">The sequence shown here is derived from an EMBL/GenBank/DDBJ whole genome shotgun (WGS) entry which is preliminary data.</text>
</comment>
<sequence>MTTLPPPSAARRLLRLPRTLLLLPVRAYQVGVSPYTPPACRYYPVCSQYAVDALHVHGALKGTLLAAARILRCNPLSRGGTDPVPAPGMWRNPRRWRAPRA</sequence>
<dbReference type="Pfam" id="PF01809">
    <property type="entry name" value="YidD"/>
    <property type="match status" value="1"/>
</dbReference>
<keyword evidence="1" id="KW-0472">Membrane</keyword>